<organism evidence="1 2">
    <name type="scientific">Planoprotostelium fungivorum</name>
    <dbReference type="NCBI Taxonomy" id="1890364"/>
    <lineage>
        <taxon>Eukaryota</taxon>
        <taxon>Amoebozoa</taxon>
        <taxon>Evosea</taxon>
        <taxon>Variosea</taxon>
        <taxon>Cavosteliida</taxon>
        <taxon>Cavosteliaceae</taxon>
        <taxon>Planoprotostelium</taxon>
    </lineage>
</organism>
<keyword evidence="2" id="KW-1185">Reference proteome</keyword>
<reference evidence="1 2" key="1">
    <citation type="journal article" date="2018" name="Genome Biol. Evol.">
        <title>Multiple Roots of Fruiting Body Formation in Amoebozoa.</title>
        <authorList>
            <person name="Hillmann F."/>
            <person name="Forbes G."/>
            <person name="Novohradska S."/>
            <person name="Ferling I."/>
            <person name="Riege K."/>
            <person name="Groth M."/>
            <person name="Westermann M."/>
            <person name="Marz M."/>
            <person name="Spaller T."/>
            <person name="Winckler T."/>
            <person name="Schaap P."/>
            <person name="Glockner G."/>
        </authorList>
    </citation>
    <scope>NUCLEOTIDE SEQUENCE [LARGE SCALE GENOMIC DNA]</scope>
    <source>
        <strain evidence="1 2">Jena</strain>
    </source>
</reference>
<dbReference type="EMBL" id="MDYQ01000460">
    <property type="protein sequence ID" value="PRP74504.1"/>
    <property type="molecule type" value="Genomic_DNA"/>
</dbReference>
<comment type="caution">
    <text evidence="1">The sequence shown here is derived from an EMBL/GenBank/DDBJ whole genome shotgun (WGS) entry which is preliminary data.</text>
</comment>
<dbReference type="AlphaFoldDB" id="A0A2P6MS33"/>
<accession>A0A2P6MS33</accession>
<protein>
    <submittedName>
        <fullName evidence="1">Uncharacterized protein</fullName>
    </submittedName>
</protein>
<sequence>MSEYSMECGTRRTIPALRHIHGSVIISSLFSTEERTRELESIIALKSRQPVYRKKSRVSGGCLRTISNFLTATFGVGTAFFVADAPSRVITEWGLRPHPLQRDHPCRSPPCLERALSFLSSALTGDSTVCPCQRTLLNHMDPRKKVSNDPNLPIRDQFDIQYVRGATVFQKNHAESSWETESTTTRRGTKKMSTDFDLFVGRRPKDNNFKIIK</sequence>
<dbReference type="InParanoid" id="A0A2P6MS33"/>
<proteinExistence type="predicted"/>
<evidence type="ECO:0000313" key="2">
    <source>
        <dbReference type="Proteomes" id="UP000241769"/>
    </source>
</evidence>
<name>A0A2P6MS33_9EUKA</name>
<evidence type="ECO:0000313" key="1">
    <source>
        <dbReference type="EMBL" id="PRP74504.1"/>
    </source>
</evidence>
<dbReference type="Proteomes" id="UP000241769">
    <property type="component" value="Unassembled WGS sequence"/>
</dbReference>
<gene>
    <name evidence="1" type="ORF">PROFUN_12518</name>
</gene>